<keyword evidence="2 4" id="KW-0479">Metal-binding</keyword>
<dbReference type="Gene3D" id="3.40.190.10">
    <property type="entry name" value="Periplasmic binding protein-like II"/>
    <property type="match status" value="2"/>
</dbReference>
<dbReference type="AlphaFoldDB" id="A0A918F5R7"/>
<dbReference type="InterPro" id="IPR005950">
    <property type="entry name" value="ModA"/>
</dbReference>
<evidence type="ECO:0000256" key="2">
    <source>
        <dbReference type="ARBA" id="ARBA00022723"/>
    </source>
</evidence>
<dbReference type="RefSeq" id="WP_189089899.1">
    <property type="nucleotide sequence ID" value="NZ_BMQL01000009.1"/>
</dbReference>
<reference evidence="6" key="1">
    <citation type="journal article" date="2014" name="Int. J. Syst. Evol. Microbiol.">
        <title>Complete genome sequence of Corynebacterium casei LMG S-19264T (=DSM 44701T), isolated from a smear-ripened cheese.</title>
        <authorList>
            <consortium name="US DOE Joint Genome Institute (JGI-PGF)"/>
            <person name="Walter F."/>
            <person name="Albersmeier A."/>
            <person name="Kalinowski J."/>
            <person name="Ruckert C."/>
        </authorList>
    </citation>
    <scope>NUCLEOTIDE SEQUENCE</scope>
    <source>
        <strain evidence="6">JCM 31311</strain>
    </source>
</reference>
<protein>
    <submittedName>
        <fullName evidence="6">Molybdate ABC transporter substrate-binding protein</fullName>
    </submittedName>
</protein>
<name>A0A918F5R7_9DEIO</name>
<feature type="binding site" evidence="4">
    <location>
        <position position="29"/>
    </location>
    <ligand>
        <name>molybdate</name>
        <dbReference type="ChEBI" id="CHEBI:36264"/>
    </ligand>
</feature>
<dbReference type="GO" id="GO:0030973">
    <property type="term" value="F:molybdate ion binding"/>
    <property type="evidence" value="ECO:0007669"/>
    <property type="project" value="TreeGrafter"/>
</dbReference>
<feature type="binding site" evidence="4">
    <location>
        <position position="56"/>
    </location>
    <ligand>
        <name>molybdate</name>
        <dbReference type="ChEBI" id="CHEBI:36264"/>
    </ligand>
</feature>
<feature type="binding site" evidence="4">
    <location>
        <position position="187"/>
    </location>
    <ligand>
        <name>molybdate</name>
        <dbReference type="ChEBI" id="CHEBI:36264"/>
    </ligand>
</feature>
<sequence>MKRKIVWLALLLAAGTSSAANLTVFAASSLTDAFTEIGRQFDAQTGNTTSFQFAGSQALRTQLEQGAKADVYASANTAQFEPLVKAGKLSAGQPFVQNRLVVIAPRSSSAVNTLADLARPGVRLVLADKTVPVGDASRKTFDAIGRAGTYGKDFAARVQKNVVSEEPNVRQVAVKIQLGQGDAAVVYVSDVTPSLKGTVRTIGLPTRFNPLIGYPIGTLTGSANPQAASAFVQYVLSAAGQKILKKWGFVGAP</sequence>
<dbReference type="Pfam" id="PF13531">
    <property type="entry name" value="SBP_bac_11"/>
    <property type="match status" value="1"/>
</dbReference>
<dbReference type="GO" id="GO:0046872">
    <property type="term" value="F:metal ion binding"/>
    <property type="evidence" value="ECO:0007669"/>
    <property type="project" value="UniProtKB-KW"/>
</dbReference>
<feature type="chain" id="PRO_5037457069" evidence="5">
    <location>
        <begin position="20"/>
        <end position="253"/>
    </location>
</feature>
<evidence type="ECO:0000256" key="1">
    <source>
        <dbReference type="ARBA" id="ARBA00009175"/>
    </source>
</evidence>
<comment type="similarity">
    <text evidence="1">Belongs to the bacterial solute-binding protein ModA family.</text>
</comment>
<gene>
    <name evidence="6" type="ORF">GCM10008957_19940</name>
</gene>
<accession>A0A918F5R7</accession>
<dbReference type="PIRSF" id="PIRSF004846">
    <property type="entry name" value="ModA"/>
    <property type="match status" value="1"/>
</dbReference>
<reference evidence="6" key="2">
    <citation type="submission" date="2020-09" db="EMBL/GenBank/DDBJ databases">
        <authorList>
            <person name="Sun Q."/>
            <person name="Ohkuma M."/>
        </authorList>
    </citation>
    <scope>NUCLEOTIDE SEQUENCE</scope>
    <source>
        <strain evidence="6">JCM 31311</strain>
    </source>
</reference>
<feature type="binding site" evidence="4">
    <location>
        <position position="169"/>
    </location>
    <ligand>
        <name>molybdate</name>
        <dbReference type="ChEBI" id="CHEBI:36264"/>
    </ligand>
</feature>
<dbReference type="InterPro" id="IPR050682">
    <property type="entry name" value="ModA/WtpA"/>
</dbReference>
<dbReference type="NCBIfam" id="TIGR01256">
    <property type="entry name" value="modA"/>
    <property type="match status" value="1"/>
</dbReference>
<dbReference type="PANTHER" id="PTHR30632:SF0">
    <property type="entry name" value="SULFATE-BINDING PROTEIN"/>
    <property type="match status" value="1"/>
</dbReference>
<comment type="caution">
    <text evidence="6">The sequence shown here is derived from an EMBL/GenBank/DDBJ whole genome shotgun (WGS) entry which is preliminary data.</text>
</comment>
<feature type="signal peptide" evidence="5">
    <location>
        <begin position="1"/>
        <end position="19"/>
    </location>
</feature>
<organism evidence="6 7">
    <name type="scientific">Deinococcus ruber</name>
    <dbReference type="NCBI Taxonomy" id="1848197"/>
    <lineage>
        <taxon>Bacteria</taxon>
        <taxon>Thermotogati</taxon>
        <taxon>Deinococcota</taxon>
        <taxon>Deinococci</taxon>
        <taxon>Deinococcales</taxon>
        <taxon>Deinococcaceae</taxon>
        <taxon>Deinococcus</taxon>
    </lineage>
</organism>
<evidence type="ECO:0000313" key="7">
    <source>
        <dbReference type="Proteomes" id="UP000603865"/>
    </source>
</evidence>
<keyword evidence="4" id="KW-0500">Molybdenum</keyword>
<dbReference type="EMBL" id="BMQL01000009">
    <property type="protein sequence ID" value="GGR07278.1"/>
    <property type="molecule type" value="Genomic_DNA"/>
</dbReference>
<proteinExistence type="inferred from homology"/>
<dbReference type="PANTHER" id="PTHR30632">
    <property type="entry name" value="MOLYBDATE-BINDING PERIPLASMIC PROTEIN"/>
    <property type="match status" value="1"/>
</dbReference>
<dbReference type="GO" id="GO:0015689">
    <property type="term" value="P:molybdate ion transport"/>
    <property type="evidence" value="ECO:0007669"/>
    <property type="project" value="InterPro"/>
</dbReference>
<evidence type="ECO:0000256" key="4">
    <source>
        <dbReference type="PIRSR" id="PIRSR004846-1"/>
    </source>
</evidence>
<evidence type="ECO:0000313" key="6">
    <source>
        <dbReference type="EMBL" id="GGR07278.1"/>
    </source>
</evidence>
<dbReference type="SUPFAM" id="SSF53850">
    <property type="entry name" value="Periplasmic binding protein-like II"/>
    <property type="match status" value="1"/>
</dbReference>
<keyword evidence="7" id="KW-1185">Reference proteome</keyword>
<dbReference type="CDD" id="cd13538">
    <property type="entry name" value="PBP2_ModA_like_1"/>
    <property type="match status" value="1"/>
</dbReference>
<evidence type="ECO:0000256" key="5">
    <source>
        <dbReference type="SAM" id="SignalP"/>
    </source>
</evidence>
<keyword evidence="3 5" id="KW-0732">Signal</keyword>
<dbReference type="Proteomes" id="UP000603865">
    <property type="component" value="Unassembled WGS sequence"/>
</dbReference>
<evidence type="ECO:0000256" key="3">
    <source>
        <dbReference type="ARBA" id="ARBA00022729"/>
    </source>
</evidence>